<dbReference type="Gene3D" id="2.60.120.10">
    <property type="entry name" value="Jelly Rolls"/>
    <property type="match status" value="1"/>
</dbReference>
<evidence type="ECO:0008006" key="3">
    <source>
        <dbReference type="Google" id="ProtNLM"/>
    </source>
</evidence>
<sequence>MSTRKCILIKSEEVFKTLKTKPVKGGRILDPIGKLFVSGVLPGTIIEDVRIWRNEAELHINEADFWICLQGKAKFLYGGKMVKPYRKKMSDGSINKDHLFSKKITGGTKIILKPYDIFLIPAGQPHQHGSDSIARLAVIKIPDKK</sequence>
<dbReference type="AlphaFoldDB" id="A0A1F8GH65"/>
<protein>
    <recommendedName>
        <fullName evidence="3">Cupin type-1 domain-containing protein</fullName>
    </recommendedName>
</protein>
<reference evidence="1 2" key="1">
    <citation type="journal article" date="2016" name="Nat. Commun.">
        <title>Thousands of microbial genomes shed light on interconnected biogeochemical processes in an aquifer system.</title>
        <authorList>
            <person name="Anantharaman K."/>
            <person name="Brown C.T."/>
            <person name="Hug L.A."/>
            <person name="Sharon I."/>
            <person name="Castelle C.J."/>
            <person name="Probst A.J."/>
            <person name="Thomas B.C."/>
            <person name="Singh A."/>
            <person name="Wilkins M.J."/>
            <person name="Karaoz U."/>
            <person name="Brodie E.L."/>
            <person name="Williams K.H."/>
            <person name="Hubbard S.S."/>
            <person name="Banfield J.F."/>
        </authorList>
    </citation>
    <scope>NUCLEOTIDE SEQUENCE [LARGE SCALE GENOMIC DNA]</scope>
</reference>
<dbReference type="InterPro" id="IPR011051">
    <property type="entry name" value="RmlC_Cupin_sf"/>
</dbReference>
<evidence type="ECO:0000313" key="2">
    <source>
        <dbReference type="Proteomes" id="UP000178911"/>
    </source>
</evidence>
<accession>A0A1F8GH65</accession>
<dbReference type="STRING" id="1802695.A3A13_01110"/>
<dbReference type="Proteomes" id="UP000178911">
    <property type="component" value="Unassembled WGS sequence"/>
</dbReference>
<comment type="caution">
    <text evidence="1">The sequence shown here is derived from an EMBL/GenBank/DDBJ whole genome shotgun (WGS) entry which is preliminary data.</text>
</comment>
<gene>
    <name evidence="1" type="ORF">A3A13_01110</name>
</gene>
<dbReference type="SUPFAM" id="SSF51182">
    <property type="entry name" value="RmlC-like cupins"/>
    <property type="match status" value="1"/>
</dbReference>
<organism evidence="1 2">
    <name type="scientific">Candidatus Yanofskybacteria bacterium RIFCSPLOWO2_01_FULL_43_22</name>
    <dbReference type="NCBI Taxonomy" id="1802695"/>
    <lineage>
        <taxon>Bacteria</taxon>
        <taxon>Candidatus Yanofskyibacteriota</taxon>
    </lineage>
</organism>
<dbReference type="InterPro" id="IPR014710">
    <property type="entry name" value="RmlC-like_jellyroll"/>
</dbReference>
<name>A0A1F8GH65_9BACT</name>
<dbReference type="EMBL" id="MGKJ01000010">
    <property type="protein sequence ID" value="OGN24653.1"/>
    <property type="molecule type" value="Genomic_DNA"/>
</dbReference>
<evidence type="ECO:0000313" key="1">
    <source>
        <dbReference type="EMBL" id="OGN24653.1"/>
    </source>
</evidence>
<proteinExistence type="predicted"/>